<reference evidence="3" key="2">
    <citation type="submission" date="2015-01" db="EMBL/GenBank/DDBJ databases">
        <title>Evolutionary Origins and Diversification of the Mycorrhizal Mutualists.</title>
        <authorList>
            <consortium name="DOE Joint Genome Institute"/>
            <consortium name="Mycorrhizal Genomics Consortium"/>
            <person name="Kohler A."/>
            <person name="Kuo A."/>
            <person name="Nagy L.G."/>
            <person name="Floudas D."/>
            <person name="Copeland A."/>
            <person name="Barry K.W."/>
            <person name="Cichocki N."/>
            <person name="Veneault-Fourrey C."/>
            <person name="LaButti K."/>
            <person name="Lindquist E.A."/>
            <person name="Lipzen A."/>
            <person name="Lundell T."/>
            <person name="Morin E."/>
            <person name="Murat C."/>
            <person name="Riley R."/>
            <person name="Ohm R."/>
            <person name="Sun H."/>
            <person name="Tunlid A."/>
            <person name="Henrissat B."/>
            <person name="Grigoriev I.V."/>
            <person name="Hibbett D.S."/>
            <person name="Martin F."/>
        </authorList>
    </citation>
    <scope>NUCLEOTIDE SEQUENCE [LARGE SCALE GENOMIC DNA]</scope>
    <source>
        <strain evidence="3">MAFF 305830</strain>
    </source>
</reference>
<dbReference type="InterPro" id="IPR006073">
    <property type="entry name" value="GTP-bd"/>
</dbReference>
<gene>
    <name evidence="2" type="ORF">M408DRAFT_28197</name>
</gene>
<dbReference type="Pfam" id="PF01926">
    <property type="entry name" value="MMR_HSR1"/>
    <property type="match status" value="1"/>
</dbReference>
<dbReference type="AlphaFoldDB" id="A0A0C3AST1"/>
<dbReference type="CDD" id="cd00882">
    <property type="entry name" value="Ras_like_GTPase"/>
    <property type="match status" value="1"/>
</dbReference>
<dbReference type="OrthoDB" id="8954335at2759"/>
<feature type="domain" description="G" evidence="1">
    <location>
        <begin position="15"/>
        <end position="112"/>
    </location>
</feature>
<organism evidence="2 3">
    <name type="scientific">Serendipita vermifera MAFF 305830</name>
    <dbReference type="NCBI Taxonomy" id="933852"/>
    <lineage>
        <taxon>Eukaryota</taxon>
        <taxon>Fungi</taxon>
        <taxon>Dikarya</taxon>
        <taxon>Basidiomycota</taxon>
        <taxon>Agaricomycotina</taxon>
        <taxon>Agaricomycetes</taxon>
        <taxon>Sebacinales</taxon>
        <taxon>Serendipitaceae</taxon>
        <taxon>Serendipita</taxon>
    </lineage>
</organism>
<dbReference type="SUPFAM" id="SSF52540">
    <property type="entry name" value="P-loop containing nucleoside triphosphate hydrolases"/>
    <property type="match status" value="1"/>
</dbReference>
<evidence type="ECO:0000313" key="3">
    <source>
        <dbReference type="Proteomes" id="UP000054097"/>
    </source>
</evidence>
<dbReference type="InterPro" id="IPR027417">
    <property type="entry name" value="P-loop_NTPase"/>
</dbReference>
<dbReference type="EMBL" id="KN824343">
    <property type="protein sequence ID" value="KIM23084.1"/>
    <property type="molecule type" value="Genomic_DNA"/>
</dbReference>
<dbReference type="Proteomes" id="UP000054097">
    <property type="component" value="Unassembled WGS sequence"/>
</dbReference>
<dbReference type="HOGENOM" id="CLU_018003_2_0_1"/>
<evidence type="ECO:0000259" key="1">
    <source>
        <dbReference type="Pfam" id="PF01926"/>
    </source>
</evidence>
<keyword evidence="3" id="KW-1185">Reference proteome</keyword>
<proteinExistence type="predicted"/>
<sequence>MERDTQADEQDPMLVVVMGATGSGKTTFINLASNAGFKVGHKLRSCTASVQQTQTFPLDDRDMILIDTPGFDDTEKPETEVLDSLASYLRDLHGADKKVTGILYLHDISSKRMGGMARKNFELFRKLCGTKALKNVIIVTTMWDQVDSQVGAAREEELKTDEGFFELALREKAGIRRHDGTLESAQCILRSFFGNKPVPLRIQVQMVLDKLSFADKEVGQLIRALFLEQEKRHREEMERLKKVMLEASEQGRREMQEALDKE</sequence>
<dbReference type="STRING" id="933852.A0A0C3AST1"/>
<evidence type="ECO:0000313" key="2">
    <source>
        <dbReference type="EMBL" id="KIM23084.1"/>
    </source>
</evidence>
<reference evidence="2 3" key="1">
    <citation type="submission" date="2014-04" db="EMBL/GenBank/DDBJ databases">
        <authorList>
            <consortium name="DOE Joint Genome Institute"/>
            <person name="Kuo A."/>
            <person name="Zuccaro A."/>
            <person name="Kohler A."/>
            <person name="Nagy L.G."/>
            <person name="Floudas D."/>
            <person name="Copeland A."/>
            <person name="Barry K.W."/>
            <person name="Cichocki N."/>
            <person name="Veneault-Fourrey C."/>
            <person name="LaButti K."/>
            <person name="Lindquist E.A."/>
            <person name="Lipzen A."/>
            <person name="Lundell T."/>
            <person name="Morin E."/>
            <person name="Murat C."/>
            <person name="Sun H."/>
            <person name="Tunlid A."/>
            <person name="Henrissat B."/>
            <person name="Grigoriev I.V."/>
            <person name="Hibbett D.S."/>
            <person name="Martin F."/>
            <person name="Nordberg H.P."/>
            <person name="Cantor M.N."/>
            <person name="Hua S.X."/>
        </authorList>
    </citation>
    <scope>NUCLEOTIDE SEQUENCE [LARGE SCALE GENOMIC DNA]</scope>
    <source>
        <strain evidence="2 3">MAFF 305830</strain>
    </source>
</reference>
<name>A0A0C3AST1_SERVB</name>
<accession>A0A0C3AST1</accession>
<protein>
    <recommendedName>
        <fullName evidence="1">G domain-containing protein</fullName>
    </recommendedName>
</protein>
<dbReference type="GO" id="GO:0005525">
    <property type="term" value="F:GTP binding"/>
    <property type="evidence" value="ECO:0007669"/>
    <property type="project" value="InterPro"/>
</dbReference>
<dbReference type="Gene3D" id="3.40.50.300">
    <property type="entry name" value="P-loop containing nucleotide triphosphate hydrolases"/>
    <property type="match status" value="1"/>
</dbReference>